<dbReference type="Proteomes" id="UP000759443">
    <property type="component" value="Unassembled WGS sequence"/>
</dbReference>
<keyword evidence="3" id="KW-0858">Xylan degradation</keyword>
<reference evidence="11 12" key="1">
    <citation type="submission" date="2021-03" db="EMBL/GenBank/DDBJ databases">
        <title>Genomic Encyclopedia of Type Strains, Phase IV (KMG-IV): sequencing the most valuable type-strain genomes for metagenomic binning, comparative biology and taxonomic classification.</title>
        <authorList>
            <person name="Goeker M."/>
        </authorList>
    </citation>
    <scope>NUCLEOTIDE SEQUENCE [LARGE SCALE GENOMIC DNA]</scope>
    <source>
        <strain evidence="11 12">DSM 21600</strain>
    </source>
</reference>
<dbReference type="Pfam" id="PF00331">
    <property type="entry name" value="Glyco_hydro_10"/>
    <property type="match status" value="1"/>
</dbReference>
<dbReference type="EMBL" id="JAGGJU010000020">
    <property type="protein sequence ID" value="MBP1853578.1"/>
    <property type="molecule type" value="Genomic_DNA"/>
</dbReference>
<evidence type="ECO:0000256" key="7">
    <source>
        <dbReference type="ARBA" id="ARBA00023295"/>
    </source>
</evidence>
<name>A0ABS4E6K3_9HYPH</name>
<evidence type="ECO:0000256" key="4">
    <source>
        <dbReference type="ARBA" id="ARBA00022729"/>
    </source>
</evidence>
<evidence type="ECO:0000259" key="10">
    <source>
        <dbReference type="PROSITE" id="PS51760"/>
    </source>
</evidence>
<gene>
    <name evidence="11" type="ORF">J2Z17_005040</name>
</gene>
<dbReference type="Gene3D" id="3.20.20.80">
    <property type="entry name" value="Glycosidases"/>
    <property type="match status" value="1"/>
</dbReference>
<comment type="catalytic activity">
    <reaction evidence="1 9">
        <text>Endohydrolysis of (1-&gt;4)-beta-D-xylosidic linkages in xylans.</text>
        <dbReference type="EC" id="3.2.1.8"/>
    </reaction>
</comment>
<dbReference type="InterPro" id="IPR001000">
    <property type="entry name" value="GH10_dom"/>
</dbReference>
<dbReference type="GO" id="GO:0031176">
    <property type="term" value="F:endo-1,4-beta-xylanase activity"/>
    <property type="evidence" value="ECO:0007669"/>
    <property type="project" value="UniProtKB-EC"/>
</dbReference>
<dbReference type="PRINTS" id="PR00134">
    <property type="entry name" value="GLHYDRLASE10"/>
</dbReference>
<evidence type="ECO:0000256" key="3">
    <source>
        <dbReference type="ARBA" id="ARBA00022651"/>
    </source>
</evidence>
<evidence type="ECO:0000313" key="11">
    <source>
        <dbReference type="EMBL" id="MBP1853578.1"/>
    </source>
</evidence>
<comment type="similarity">
    <text evidence="2 9">Belongs to the glycosyl hydrolase 10 (cellulase F) family.</text>
</comment>
<dbReference type="PROSITE" id="PS51760">
    <property type="entry name" value="GH10_2"/>
    <property type="match status" value="1"/>
</dbReference>
<evidence type="ECO:0000256" key="8">
    <source>
        <dbReference type="ARBA" id="ARBA00023326"/>
    </source>
</evidence>
<keyword evidence="12" id="KW-1185">Reference proteome</keyword>
<evidence type="ECO:0000313" key="12">
    <source>
        <dbReference type="Proteomes" id="UP000759443"/>
    </source>
</evidence>
<sequence>MSGLNAKLAGQGRYFGTAVRHDQLAELPALRQAIVSNCGAITPEIELKWAALEWERGRFNFQPVDDLLAFADKNGLAVHGHTLLWGQSIPPWAQAHLEQHPGDWSIVATYMTTVLSRYRGRIHQWDLVNEAIDTSEQDNLRRNPFYKAFGPQYIERAMEEARAHAPDATFILNDYSLEYDNPVDNARRRAMLSLLEQHKRNGTAFEGLGMQAHLDLGKGHVNKRILRPFLEAVADLGMEIYISELDVQEADLSAPRDVRDQRVSDEVQRFLDIVLEVPNVKGVTTWGLSDNLSWLNSEEYKRLDVKGARSAENRGLPFDGCWFPRRTEPVRRIISIEN</sequence>
<feature type="domain" description="GH10" evidence="10">
    <location>
        <begin position="24"/>
        <end position="336"/>
    </location>
</feature>
<dbReference type="InterPro" id="IPR017853">
    <property type="entry name" value="GH"/>
</dbReference>
<evidence type="ECO:0000256" key="9">
    <source>
        <dbReference type="RuleBase" id="RU361174"/>
    </source>
</evidence>
<dbReference type="EC" id="3.2.1.8" evidence="9"/>
<dbReference type="PANTHER" id="PTHR31490:SF88">
    <property type="entry name" value="BETA-XYLANASE"/>
    <property type="match status" value="1"/>
</dbReference>
<dbReference type="InterPro" id="IPR044846">
    <property type="entry name" value="GH10"/>
</dbReference>
<organism evidence="11 12">
    <name type="scientific">Rhizobium halophytocola</name>
    <dbReference type="NCBI Taxonomy" id="735519"/>
    <lineage>
        <taxon>Bacteria</taxon>
        <taxon>Pseudomonadati</taxon>
        <taxon>Pseudomonadota</taxon>
        <taxon>Alphaproteobacteria</taxon>
        <taxon>Hyphomicrobiales</taxon>
        <taxon>Rhizobiaceae</taxon>
        <taxon>Rhizobium/Agrobacterium group</taxon>
        <taxon>Rhizobium</taxon>
    </lineage>
</organism>
<proteinExistence type="inferred from homology"/>
<evidence type="ECO:0000256" key="2">
    <source>
        <dbReference type="ARBA" id="ARBA00007495"/>
    </source>
</evidence>
<keyword evidence="7 9" id="KW-0326">Glycosidase</keyword>
<keyword evidence="4" id="KW-0732">Signal</keyword>
<dbReference type="RefSeq" id="WP_209949523.1">
    <property type="nucleotide sequence ID" value="NZ_JAGGJU010000020.1"/>
</dbReference>
<keyword evidence="8 9" id="KW-0624">Polysaccharide degradation</keyword>
<evidence type="ECO:0000256" key="6">
    <source>
        <dbReference type="ARBA" id="ARBA00023277"/>
    </source>
</evidence>
<evidence type="ECO:0000256" key="1">
    <source>
        <dbReference type="ARBA" id="ARBA00000681"/>
    </source>
</evidence>
<dbReference type="SUPFAM" id="SSF51445">
    <property type="entry name" value="(Trans)glycosidases"/>
    <property type="match status" value="1"/>
</dbReference>
<dbReference type="PANTHER" id="PTHR31490">
    <property type="entry name" value="GLYCOSYL HYDROLASE"/>
    <property type="match status" value="1"/>
</dbReference>
<evidence type="ECO:0000256" key="5">
    <source>
        <dbReference type="ARBA" id="ARBA00022801"/>
    </source>
</evidence>
<comment type="caution">
    <text evidence="11">The sequence shown here is derived from an EMBL/GenBank/DDBJ whole genome shotgun (WGS) entry which is preliminary data.</text>
</comment>
<dbReference type="SMART" id="SM00633">
    <property type="entry name" value="Glyco_10"/>
    <property type="match status" value="1"/>
</dbReference>
<protein>
    <recommendedName>
        <fullName evidence="9">Beta-xylanase</fullName>
        <ecNumber evidence="9">3.2.1.8</ecNumber>
    </recommendedName>
</protein>
<accession>A0ABS4E6K3</accession>
<keyword evidence="5 9" id="KW-0378">Hydrolase</keyword>
<keyword evidence="6 9" id="KW-0119">Carbohydrate metabolism</keyword>